<gene>
    <name evidence="1" type="ORF">PXEA_LOCUS24448</name>
</gene>
<keyword evidence="2" id="KW-1185">Reference proteome</keyword>
<dbReference type="EMBL" id="CAAALY010117715">
    <property type="protein sequence ID" value="VEL31008.1"/>
    <property type="molecule type" value="Genomic_DNA"/>
</dbReference>
<organism evidence="1 2">
    <name type="scientific">Protopolystoma xenopodis</name>
    <dbReference type="NCBI Taxonomy" id="117903"/>
    <lineage>
        <taxon>Eukaryota</taxon>
        <taxon>Metazoa</taxon>
        <taxon>Spiralia</taxon>
        <taxon>Lophotrochozoa</taxon>
        <taxon>Platyhelminthes</taxon>
        <taxon>Monogenea</taxon>
        <taxon>Polyopisthocotylea</taxon>
        <taxon>Polystomatidea</taxon>
        <taxon>Polystomatidae</taxon>
        <taxon>Protopolystoma</taxon>
    </lineage>
</organism>
<protein>
    <submittedName>
        <fullName evidence="1">Uncharacterized protein</fullName>
    </submittedName>
</protein>
<dbReference type="AlphaFoldDB" id="A0A3S5FFD0"/>
<name>A0A3S5FFD0_9PLAT</name>
<evidence type="ECO:0000313" key="2">
    <source>
        <dbReference type="Proteomes" id="UP000784294"/>
    </source>
</evidence>
<sequence>MCVFVPAHVHSPTELPVWTGWKQWCGRCADEVNGIHQKELKEVMVLLCELVRPRVLDRGMAARDWRWDWSVSSSGFEGNEAFKRLQ</sequence>
<proteinExistence type="predicted"/>
<comment type="caution">
    <text evidence="1">The sequence shown here is derived from an EMBL/GenBank/DDBJ whole genome shotgun (WGS) entry which is preliminary data.</text>
</comment>
<evidence type="ECO:0000313" key="1">
    <source>
        <dbReference type="EMBL" id="VEL31008.1"/>
    </source>
</evidence>
<dbReference type="Proteomes" id="UP000784294">
    <property type="component" value="Unassembled WGS sequence"/>
</dbReference>
<accession>A0A3S5FFD0</accession>
<reference evidence="1" key="1">
    <citation type="submission" date="2018-11" db="EMBL/GenBank/DDBJ databases">
        <authorList>
            <consortium name="Pathogen Informatics"/>
        </authorList>
    </citation>
    <scope>NUCLEOTIDE SEQUENCE</scope>
</reference>